<evidence type="ECO:0000313" key="2">
    <source>
        <dbReference type="Proteomes" id="UP001596109"/>
    </source>
</evidence>
<dbReference type="RefSeq" id="WP_381432381.1">
    <property type="nucleotide sequence ID" value="NZ_JBHSNO010000005.1"/>
</dbReference>
<gene>
    <name evidence="1" type="ORF">ACFPRA_07835</name>
</gene>
<keyword evidence="2" id="KW-1185">Reference proteome</keyword>
<dbReference type="InterPro" id="IPR010461">
    <property type="entry name" value="ComK"/>
</dbReference>
<dbReference type="Pfam" id="PF06338">
    <property type="entry name" value="ComK"/>
    <property type="match status" value="1"/>
</dbReference>
<evidence type="ECO:0000313" key="1">
    <source>
        <dbReference type="EMBL" id="MFC5588792.1"/>
    </source>
</evidence>
<reference evidence="2" key="1">
    <citation type="journal article" date="2019" name="Int. J. Syst. Evol. Microbiol.">
        <title>The Global Catalogue of Microorganisms (GCM) 10K type strain sequencing project: providing services to taxonomists for standard genome sequencing and annotation.</title>
        <authorList>
            <consortium name="The Broad Institute Genomics Platform"/>
            <consortium name="The Broad Institute Genome Sequencing Center for Infectious Disease"/>
            <person name="Wu L."/>
            <person name="Ma J."/>
        </authorList>
    </citation>
    <scope>NUCLEOTIDE SEQUENCE [LARGE SCALE GENOMIC DNA]</scope>
    <source>
        <strain evidence="2">CGMCC 4.1434</strain>
    </source>
</reference>
<protein>
    <submittedName>
        <fullName evidence="1">Competence protein ComK</fullName>
    </submittedName>
</protein>
<sequence>MNKKTRAGDYIISFDTLMLQPVITGNKIATRVIERNGEFIIPRKPLHVVRKSCNFYGGSLMNSTNIAKLALGNRHKAPIIIAHDFGIPYIFLPTMSPNAELNSWVSYHAIENIEPHRLNSIIHLDNGRSQQVNVSATTMYRQFAFAAILEKDFLKKQRQLTRPAPYRDFEDSFND</sequence>
<proteinExistence type="predicted"/>
<comment type="caution">
    <text evidence="1">The sequence shown here is derived from an EMBL/GenBank/DDBJ whole genome shotgun (WGS) entry which is preliminary data.</text>
</comment>
<dbReference type="EMBL" id="JBHSNO010000005">
    <property type="protein sequence ID" value="MFC5588792.1"/>
    <property type="molecule type" value="Genomic_DNA"/>
</dbReference>
<name>A0ABW0THE5_9BACL</name>
<accession>A0ABW0THE5</accession>
<organism evidence="1 2">
    <name type="scientific">Sporosarcina soli</name>
    <dbReference type="NCBI Taxonomy" id="334736"/>
    <lineage>
        <taxon>Bacteria</taxon>
        <taxon>Bacillati</taxon>
        <taxon>Bacillota</taxon>
        <taxon>Bacilli</taxon>
        <taxon>Bacillales</taxon>
        <taxon>Caryophanaceae</taxon>
        <taxon>Sporosarcina</taxon>
    </lineage>
</organism>
<dbReference type="Proteomes" id="UP001596109">
    <property type="component" value="Unassembled WGS sequence"/>
</dbReference>